<dbReference type="AlphaFoldDB" id="A0A0X8X301"/>
<dbReference type="RefSeq" id="WP_096352703.1">
    <property type="nucleotide sequence ID" value="NZ_AP017313.1"/>
</dbReference>
<dbReference type="KEGG" id="mgot:MgSA37_02854"/>
<dbReference type="Proteomes" id="UP000218263">
    <property type="component" value="Chromosome"/>
</dbReference>
<protein>
    <submittedName>
        <fullName evidence="1">Uncharacterized protein</fullName>
    </submittedName>
</protein>
<keyword evidence="2" id="KW-1185">Reference proteome</keyword>
<organism evidence="1 2">
    <name type="scientific">Mucilaginibacter gotjawali</name>
    <dbReference type="NCBI Taxonomy" id="1550579"/>
    <lineage>
        <taxon>Bacteria</taxon>
        <taxon>Pseudomonadati</taxon>
        <taxon>Bacteroidota</taxon>
        <taxon>Sphingobacteriia</taxon>
        <taxon>Sphingobacteriales</taxon>
        <taxon>Sphingobacteriaceae</taxon>
        <taxon>Mucilaginibacter</taxon>
    </lineage>
</organism>
<gene>
    <name evidence="1" type="ORF">MgSA37_02854</name>
</gene>
<evidence type="ECO:0000313" key="2">
    <source>
        <dbReference type="Proteomes" id="UP000218263"/>
    </source>
</evidence>
<evidence type="ECO:0000313" key="1">
    <source>
        <dbReference type="EMBL" id="BAU54676.1"/>
    </source>
</evidence>
<sequence length="175" mass="20792">MSISDFGLQDIKKELQHLSSIQTAELILRLARYKKENKELLAYLLFEASNEQAFIEKVKAEVGFMYSQLPVQSYNAAKYLRKTLRLIGKYTKFVGSKQAEIDLLLNFCTNYIEYTDRKTSYKPMRLILVRQIIKIRTLIGKLHEDLQFDYNENYNSLLNEAEKRFPWFYKNEHTL</sequence>
<reference evidence="1 2" key="1">
    <citation type="submission" date="2015-12" db="EMBL/GenBank/DDBJ databases">
        <title>Genome sequence of Mucilaginibacter gotjawali.</title>
        <authorList>
            <person name="Lee J.S."/>
            <person name="Lee K.C."/>
            <person name="Kim K.K."/>
            <person name="Lee B.W."/>
        </authorList>
    </citation>
    <scope>NUCLEOTIDE SEQUENCE [LARGE SCALE GENOMIC DNA]</scope>
    <source>
        <strain evidence="1 2">SA3-7</strain>
    </source>
</reference>
<dbReference type="EMBL" id="AP017313">
    <property type="protein sequence ID" value="BAU54676.1"/>
    <property type="molecule type" value="Genomic_DNA"/>
</dbReference>
<proteinExistence type="predicted"/>
<name>A0A0X8X301_9SPHI</name>
<accession>A0A0X8X301</accession>
<dbReference type="OrthoDB" id="978748at2"/>